<dbReference type="EMBL" id="JRLX01000007">
    <property type="protein sequence ID" value="KGO86961.1"/>
    <property type="molecule type" value="Genomic_DNA"/>
</dbReference>
<protein>
    <recommendedName>
        <fullName evidence="1">chorismate mutase</fullName>
        <ecNumber evidence="1">5.4.99.5</ecNumber>
    </recommendedName>
</protein>
<dbReference type="EC" id="5.4.99.5" evidence="1"/>
<dbReference type="InterPro" id="IPR002701">
    <property type="entry name" value="CM_II_prokaryot"/>
</dbReference>
<dbReference type="SUPFAM" id="SSF51569">
    <property type="entry name" value="Aldolase"/>
    <property type="match status" value="1"/>
</dbReference>
<dbReference type="Proteomes" id="UP000030152">
    <property type="component" value="Unassembled WGS sequence"/>
</dbReference>
<dbReference type="RefSeq" id="WP_020213143.1">
    <property type="nucleotide sequence ID" value="NZ_JRLX01000007.1"/>
</dbReference>
<dbReference type="STRING" id="1121895.GCA_000378485_01984"/>
<keyword evidence="2" id="KW-0808">Transferase</keyword>
<evidence type="ECO:0000259" key="3">
    <source>
        <dbReference type="PROSITE" id="PS51168"/>
    </source>
</evidence>
<sequence>MENSTALRTWLDDFKLEHPLVIAGPCSAETEEQVLKIAHELKDSDVSIYRAGIWKPRTRPGGFEGVGAIGLKWLQKAKAETGLLMATEVANATHVKLALEHDIDVLWIGARTTVNPFAVQEIADALQGTDKIVLVKNPVNPDLALWLGGVERLYNAGITKIGVIHRGFSTYEKTKYRNIPEWQLAIELQNKFPDLPLIIDPSHITGRRDMIQEVSQQALDLNYDGLIIETHTDPDNAWSDAAQQVTPTRLKQIFEDLKVRKETGQGADYDSKMAALRVSIDDYDNKIIEILGKRMAVAGHIGAVKKEFNVAVLQNKRWNEILDKMTAQGAEKGLTEDFIVDIFKAIHQESITHQEKVINQK</sequence>
<dbReference type="InterPro" id="IPR006218">
    <property type="entry name" value="DAHP1/KDSA"/>
</dbReference>
<dbReference type="SMART" id="SM00830">
    <property type="entry name" value="CM_2"/>
    <property type="match status" value="1"/>
</dbReference>
<evidence type="ECO:0000256" key="2">
    <source>
        <dbReference type="ARBA" id="ARBA00022679"/>
    </source>
</evidence>
<dbReference type="OrthoDB" id="9780456at2"/>
<dbReference type="Gene3D" id="1.20.59.10">
    <property type="entry name" value="Chorismate mutase"/>
    <property type="match status" value="1"/>
</dbReference>
<dbReference type="InterPro" id="IPR013785">
    <property type="entry name" value="Aldolase_TIM"/>
</dbReference>
<proteinExistence type="predicted"/>
<dbReference type="AlphaFoldDB" id="A0A0A2M5R1"/>
<feature type="domain" description="Chorismate mutase" evidence="3">
    <location>
        <begin position="267"/>
        <end position="358"/>
    </location>
</feature>
<name>A0A0A2M5R1_9FLAO</name>
<dbReference type="InterPro" id="IPR036979">
    <property type="entry name" value="CM_dom_sf"/>
</dbReference>
<dbReference type="GO" id="GO:0046417">
    <property type="term" value="P:chorismate metabolic process"/>
    <property type="evidence" value="ECO:0007669"/>
    <property type="project" value="InterPro"/>
</dbReference>
<dbReference type="Pfam" id="PF00793">
    <property type="entry name" value="DAHP_synth_1"/>
    <property type="match status" value="1"/>
</dbReference>
<dbReference type="Pfam" id="PF01817">
    <property type="entry name" value="CM_2"/>
    <property type="match status" value="1"/>
</dbReference>
<dbReference type="SUPFAM" id="SSF48600">
    <property type="entry name" value="Chorismate mutase II"/>
    <property type="match status" value="1"/>
</dbReference>
<reference evidence="4 5" key="1">
    <citation type="submission" date="2013-09" db="EMBL/GenBank/DDBJ databases">
        <authorList>
            <person name="Zeng Z."/>
            <person name="Chen C."/>
        </authorList>
    </citation>
    <scope>NUCLEOTIDE SEQUENCE [LARGE SCALE GENOMIC DNA]</scope>
    <source>
        <strain evidence="4 5">WB 3.3-2</strain>
    </source>
</reference>
<evidence type="ECO:0000313" key="5">
    <source>
        <dbReference type="Proteomes" id="UP000030152"/>
    </source>
</evidence>
<dbReference type="GO" id="GO:0004106">
    <property type="term" value="F:chorismate mutase activity"/>
    <property type="evidence" value="ECO:0007669"/>
    <property type="project" value="UniProtKB-EC"/>
</dbReference>
<keyword evidence="5" id="KW-1185">Reference proteome</keyword>
<dbReference type="InterPro" id="IPR036263">
    <property type="entry name" value="Chorismate_II_sf"/>
</dbReference>
<evidence type="ECO:0000256" key="1">
    <source>
        <dbReference type="ARBA" id="ARBA00012404"/>
    </source>
</evidence>
<dbReference type="eggNOG" id="COG2876">
    <property type="taxonomic scope" value="Bacteria"/>
</dbReference>
<dbReference type="PANTHER" id="PTHR43018:SF1">
    <property type="entry name" value="PROTEIN AROA(G)"/>
    <property type="match status" value="1"/>
</dbReference>
<dbReference type="eggNOG" id="COG1605">
    <property type="taxonomic scope" value="Bacteria"/>
</dbReference>
<dbReference type="Gene3D" id="3.20.20.70">
    <property type="entry name" value="Aldolase class I"/>
    <property type="match status" value="1"/>
</dbReference>
<accession>A0A0A2M5R1</accession>
<dbReference type="PROSITE" id="PS51168">
    <property type="entry name" value="CHORISMATE_MUT_2"/>
    <property type="match status" value="1"/>
</dbReference>
<organism evidence="4 5">
    <name type="scientific">Flavobacterium rivuli WB 3.3-2 = DSM 21788</name>
    <dbReference type="NCBI Taxonomy" id="1121895"/>
    <lineage>
        <taxon>Bacteria</taxon>
        <taxon>Pseudomonadati</taxon>
        <taxon>Bacteroidota</taxon>
        <taxon>Flavobacteriia</taxon>
        <taxon>Flavobacteriales</taxon>
        <taxon>Flavobacteriaceae</taxon>
        <taxon>Flavobacterium</taxon>
    </lineage>
</organism>
<comment type="caution">
    <text evidence="4">The sequence shown here is derived from an EMBL/GenBank/DDBJ whole genome shotgun (WGS) entry which is preliminary data.</text>
</comment>
<gene>
    <name evidence="4" type="ORF">Q765_08340</name>
</gene>
<dbReference type="InterPro" id="IPR052899">
    <property type="entry name" value="Class-I_DAHP_synthase"/>
</dbReference>
<dbReference type="PANTHER" id="PTHR43018">
    <property type="entry name" value="PHOSPHO-2-DEHYDRO-3-DEOXYHEPTONATE ALDOLASE"/>
    <property type="match status" value="1"/>
</dbReference>
<dbReference type="GO" id="GO:0016740">
    <property type="term" value="F:transferase activity"/>
    <property type="evidence" value="ECO:0007669"/>
    <property type="project" value="UniProtKB-KW"/>
</dbReference>
<evidence type="ECO:0000313" key="4">
    <source>
        <dbReference type="EMBL" id="KGO86961.1"/>
    </source>
</evidence>